<dbReference type="EMBL" id="GL883021">
    <property type="protein sequence ID" value="EGG17535.1"/>
    <property type="molecule type" value="Genomic_DNA"/>
</dbReference>
<feature type="compositionally biased region" description="Low complexity" evidence="1">
    <location>
        <begin position="308"/>
        <end position="325"/>
    </location>
</feature>
<name>F4Q2X1_CACFS</name>
<dbReference type="Proteomes" id="UP000007797">
    <property type="component" value="Unassembled WGS sequence"/>
</dbReference>
<protein>
    <submittedName>
        <fullName evidence="3">Uncharacterized protein</fullName>
    </submittedName>
</protein>
<feature type="transmembrane region" description="Helical" evidence="2">
    <location>
        <begin position="218"/>
        <end position="245"/>
    </location>
</feature>
<evidence type="ECO:0000313" key="4">
    <source>
        <dbReference type="Proteomes" id="UP000007797"/>
    </source>
</evidence>
<keyword evidence="4" id="KW-1185">Reference proteome</keyword>
<keyword evidence="2" id="KW-1133">Transmembrane helix</keyword>
<feature type="transmembrane region" description="Helical" evidence="2">
    <location>
        <begin position="186"/>
        <end position="212"/>
    </location>
</feature>
<dbReference type="RefSeq" id="XP_004356019.1">
    <property type="nucleotide sequence ID" value="XM_004355966.1"/>
</dbReference>
<evidence type="ECO:0000256" key="2">
    <source>
        <dbReference type="SAM" id="Phobius"/>
    </source>
</evidence>
<keyword evidence="2" id="KW-0812">Transmembrane</keyword>
<dbReference type="AlphaFoldDB" id="F4Q2X1"/>
<evidence type="ECO:0000256" key="1">
    <source>
        <dbReference type="SAM" id="MobiDB-lite"/>
    </source>
</evidence>
<organism evidence="3 4">
    <name type="scientific">Cavenderia fasciculata</name>
    <name type="common">Slime mold</name>
    <name type="synonym">Dictyostelium fasciculatum</name>
    <dbReference type="NCBI Taxonomy" id="261658"/>
    <lineage>
        <taxon>Eukaryota</taxon>
        <taxon>Amoebozoa</taxon>
        <taxon>Evosea</taxon>
        <taxon>Eumycetozoa</taxon>
        <taxon>Dictyostelia</taxon>
        <taxon>Acytosteliales</taxon>
        <taxon>Cavenderiaceae</taxon>
        <taxon>Cavenderia</taxon>
    </lineage>
</organism>
<feature type="transmembrane region" description="Helical" evidence="2">
    <location>
        <begin position="145"/>
        <end position="165"/>
    </location>
</feature>
<dbReference type="GeneID" id="14868740"/>
<feature type="transmembrane region" description="Helical" evidence="2">
    <location>
        <begin position="68"/>
        <end position="93"/>
    </location>
</feature>
<sequence length="361" mass="40954">MSATPLNQTLDSGVGAAMSDNEEFTYTGSVATDRLMYAFWGIRITIYSRIIGDALRYRYPEDYAVGSLYYFFFAFGVYFVLIAWVFISGYWMSLLYTYYISTEIKLHNTKRVRIFCYMLSVLYFIWMAVVQIICLFQDQTLLEAIGFFVFIIAFATMQAFNGIKFSNAMKESQKKSKMKHFDRNIYTTRVLVGTGITGVIIIVIHDIIFNFVLDKKYIYFPASTFITMFVDVGQMVVVLFILGGGTFKNYLLLRRAHNTISANSDNSTNEIDLSKGQSSSQASRMNSQFASRELNSRTIEVYDTQTKAPSTPSSPLATSPSIPTIDLNEEDISTTPNDIEQGCGDDNNNNNDYCSEQVQDI</sequence>
<dbReference type="PANTHER" id="PTHR31494:SF4">
    <property type="entry name" value="THH1_TOM1_TOM3 DOMAIN-CONTAINING PROTEIN-RELATED"/>
    <property type="match status" value="1"/>
</dbReference>
<dbReference type="OrthoDB" id="20557at2759"/>
<proteinExistence type="predicted"/>
<feature type="region of interest" description="Disordered" evidence="1">
    <location>
        <begin position="303"/>
        <end position="361"/>
    </location>
</feature>
<evidence type="ECO:0000313" key="3">
    <source>
        <dbReference type="EMBL" id="EGG17535.1"/>
    </source>
</evidence>
<feature type="transmembrane region" description="Helical" evidence="2">
    <location>
        <begin position="114"/>
        <end position="133"/>
    </location>
</feature>
<gene>
    <name evidence="3" type="ORF">DFA_08531</name>
</gene>
<dbReference type="OMA" id="VICITSM"/>
<feature type="region of interest" description="Disordered" evidence="1">
    <location>
        <begin position="264"/>
        <end position="287"/>
    </location>
</feature>
<dbReference type="KEGG" id="dfa:DFA_08531"/>
<keyword evidence="2" id="KW-0472">Membrane</keyword>
<dbReference type="PANTHER" id="PTHR31494">
    <property type="entry name" value="THH1_TOM1_TOM3 DOMAIN-CONTAINING PROTEIN-RELATED-RELATED"/>
    <property type="match status" value="1"/>
</dbReference>
<reference evidence="4" key="1">
    <citation type="journal article" date="2011" name="Genome Res.">
        <title>Phylogeny-wide analysis of social amoeba genomes highlights ancient origins for complex intercellular communication.</title>
        <authorList>
            <person name="Heidel A.J."/>
            <person name="Lawal H.M."/>
            <person name="Felder M."/>
            <person name="Schilde C."/>
            <person name="Helps N.R."/>
            <person name="Tunggal B."/>
            <person name="Rivero F."/>
            <person name="John U."/>
            <person name="Schleicher M."/>
            <person name="Eichinger L."/>
            <person name="Platzer M."/>
            <person name="Noegel A.A."/>
            <person name="Schaap P."/>
            <person name="Gloeckner G."/>
        </authorList>
    </citation>
    <scope>NUCLEOTIDE SEQUENCE [LARGE SCALE GENOMIC DNA]</scope>
    <source>
        <strain evidence="4">SH3</strain>
    </source>
</reference>
<accession>F4Q2X1</accession>